<dbReference type="InterPro" id="IPR035979">
    <property type="entry name" value="RBD_domain_sf"/>
</dbReference>
<dbReference type="GO" id="GO:0000398">
    <property type="term" value="P:mRNA splicing, via spliceosome"/>
    <property type="evidence" value="ECO:0007669"/>
    <property type="project" value="InterPro"/>
</dbReference>
<dbReference type="Gramene" id="OB01G35040.1">
    <property type="protein sequence ID" value="OB01G35040.1"/>
    <property type="gene ID" value="OB01G35040"/>
</dbReference>
<reference evidence="14" key="1">
    <citation type="journal article" date="2013" name="Nat. Commun.">
        <title>Whole-genome sequencing of Oryza brachyantha reveals mechanisms underlying Oryza genome evolution.</title>
        <authorList>
            <person name="Chen J."/>
            <person name="Huang Q."/>
            <person name="Gao D."/>
            <person name="Wang J."/>
            <person name="Lang Y."/>
            <person name="Liu T."/>
            <person name="Li B."/>
            <person name="Bai Z."/>
            <person name="Luis Goicoechea J."/>
            <person name="Liang C."/>
            <person name="Chen C."/>
            <person name="Zhang W."/>
            <person name="Sun S."/>
            <person name="Liao Y."/>
            <person name="Zhang X."/>
            <person name="Yang L."/>
            <person name="Song C."/>
            <person name="Wang M."/>
            <person name="Shi J."/>
            <person name="Liu G."/>
            <person name="Liu J."/>
            <person name="Zhou H."/>
            <person name="Zhou W."/>
            <person name="Yu Q."/>
            <person name="An N."/>
            <person name="Chen Y."/>
            <person name="Cai Q."/>
            <person name="Wang B."/>
            <person name="Liu B."/>
            <person name="Min J."/>
            <person name="Huang Y."/>
            <person name="Wu H."/>
            <person name="Li Z."/>
            <person name="Zhang Y."/>
            <person name="Yin Y."/>
            <person name="Song W."/>
            <person name="Jiang J."/>
            <person name="Jackson S.A."/>
            <person name="Wing R.A."/>
            <person name="Wang J."/>
            <person name="Chen M."/>
        </authorList>
    </citation>
    <scope>NUCLEOTIDE SEQUENCE [LARGE SCALE GENOMIC DNA]</scope>
    <source>
        <strain evidence="14">cv. IRGC 101232</strain>
    </source>
</reference>
<dbReference type="Gene3D" id="3.30.70.330">
    <property type="match status" value="1"/>
</dbReference>
<dbReference type="eggNOG" id="KOG2202">
    <property type="taxonomic scope" value="Eukaryota"/>
</dbReference>
<evidence type="ECO:0000256" key="4">
    <source>
        <dbReference type="ARBA" id="ARBA00022737"/>
    </source>
</evidence>
<organism evidence="14">
    <name type="scientific">Oryza brachyantha</name>
    <name type="common">malo sina</name>
    <dbReference type="NCBI Taxonomy" id="4533"/>
    <lineage>
        <taxon>Eukaryota</taxon>
        <taxon>Viridiplantae</taxon>
        <taxon>Streptophyta</taxon>
        <taxon>Embryophyta</taxon>
        <taxon>Tracheophyta</taxon>
        <taxon>Spermatophyta</taxon>
        <taxon>Magnoliopsida</taxon>
        <taxon>Liliopsida</taxon>
        <taxon>Poales</taxon>
        <taxon>Poaceae</taxon>
        <taxon>BOP clade</taxon>
        <taxon>Oryzoideae</taxon>
        <taxon>Oryzeae</taxon>
        <taxon>Oryzinae</taxon>
        <taxon>Oryza</taxon>
    </lineage>
</organism>
<keyword evidence="15" id="KW-1185">Reference proteome</keyword>
<evidence type="ECO:0000256" key="3">
    <source>
        <dbReference type="ARBA" id="ARBA00022723"/>
    </source>
</evidence>
<protein>
    <recommendedName>
        <fullName evidence="16">RRM domain-containing protein</fullName>
    </recommendedName>
</protein>
<proteinExistence type="predicted"/>
<keyword evidence="13" id="KW-1133">Transmembrane helix</keyword>
<keyword evidence="10" id="KW-0539">Nucleus</keyword>
<keyword evidence="13" id="KW-0812">Transmembrane</keyword>
<dbReference type="InterPro" id="IPR012677">
    <property type="entry name" value="Nucleotide-bd_a/b_plait_sf"/>
</dbReference>
<name>J3L2P8_ORYBR</name>
<dbReference type="GO" id="GO:0003723">
    <property type="term" value="F:RNA binding"/>
    <property type="evidence" value="ECO:0007669"/>
    <property type="project" value="UniProtKB-KW"/>
</dbReference>
<evidence type="ECO:0000256" key="6">
    <source>
        <dbReference type="ARBA" id="ARBA00022833"/>
    </source>
</evidence>
<evidence type="ECO:0000256" key="1">
    <source>
        <dbReference type="ARBA" id="ARBA00004123"/>
    </source>
</evidence>
<dbReference type="GO" id="GO:0008270">
    <property type="term" value="F:zinc ion binding"/>
    <property type="evidence" value="ECO:0007669"/>
    <property type="project" value="UniProtKB-KW"/>
</dbReference>
<keyword evidence="5" id="KW-0863">Zinc-finger</keyword>
<keyword evidence="2" id="KW-0507">mRNA processing</keyword>
<keyword evidence="6" id="KW-0862">Zinc</keyword>
<evidence type="ECO:0000256" key="5">
    <source>
        <dbReference type="ARBA" id="ARBA00022771"/>
    </source>
</evidence>
<keyword evidence="9" id="KW-0508">mRNA splicing</keyword>
<dbReference type="SUPFAM" id="SSF54928">
    <property type="entry name" value="RNA-binding domain, RBD"/>
    <property type="match status" value="1"/>
</dbReference>
<evidence type="ECO:0000256" key="10">
    <source>
        <dbReference type="ARBA" id="ARBA00023242"/>
    </source>
</evidence>
<dbReference type="GO" id="GO:0003677">
    <property type="term" value="F:DNA binding"/>
    <property type="evidence" value="ECO:0007669"/>
    <property type="project" value="UniProtKB-KW"/>
</dbReference>
<keyword evidence="3" id="KW-0479">Metal-binding</keyword>
<evidence type="ECO:0000256" key="13">
    <source>
        <dbReference type="SAM" id="Phobius"/>
    </source>
</evidence>
<keyword evidence="8" id="KW-0238">DNA-binding</keyword>
<comment type="function">
    <text evidence="11">Necessary for the splicing of pre-mRNA.</text>
</comment>
<dbReference type="EnsemblPlants" id="OB01G35040.1">
    <property type="protein sequence ID" value="OB01G35040.1"/>
    <property type="gene ID" value="OB01G35040"/>
</dbReference>
<dbReference type="PANTHER" id="PTHR12620">
    <property type="entry name" value="U2 SNRNP AUXILIARY FACTOR, SMALL SUBUNIT"/>
    <property type="match status" value="1"/>
</dbReference>
<dbReference type="AlphaFoldDB" id="J3L2P8"/>
<comment type="subcellular location">
    <subcellularLocation>
        <location evidence="1">Nucleus</location>
    </subcellularLocation>
</comment>
<dbReference type="STRING" id="4533.J3L2P8"/>
<evidence type="ECO:0000256" key="7">
    <source>
        <dbReference type="ARBA" id="ARBA00022884"/>
    </source>
</evidence>
<dbReference type="GO" id="GO:0089701">
    <property type="term" value="C:U2AF complex"/>
    <property type="evidence" value="ECO:0007669"/>
    <property type="project" value="InterPro"/>
</dbReference>
<dbReference type="Proteomes" id="UP000006038">
    <property type="component" value="Chromosome 1"/>
</dbReference>
<reference evidence="14" key="2">
    <citation type="submission" date="2013-04" db="UniProtKB">
        <authorList>
            <consortium name="EnsemblPlants"/>
        </authorList>
    </citation>
    <scope>IDENTIFICATION</scope>
</reference>
<evidence type="ECO:0008006" key="16">
    <source>
        <dbReference type="Google" id="ProtNLM"/>
    </source>
</evidence>
<keyword evidence="4" id="KW-0677">Repeat</keyword>
<feature type="region of interest" description="Disordered" evidence="12">
    <location>
        <begin position="1"/>
        <end position="20"/>
    </location>
</feature>
<dbReference type="FunFam" id="3.30.70.330:FF:000122">
    <property type="entry name" value="Splicing factor U2AF small subunit"/>
    <property type="match status" value="1"/>
</dbReference>
<evidence type="ECO:0000256" key="2">
    <source>
        <dbReference type="ARBA" id="ARBA00022664"/>
    </source>
</evidence>
<dbReference type="HOGENOM" id="CLU_1374091_0_0_1"/>
<evidence type="ECO:0000256" key="8">
    <source>
        <dbReference type="ARBA" id="ARBA00023125"/>
    </source>
</evidence>
<dbReference type="InterPro" id="IPR009145">
    <property type="entry name" value="U2AF_small"/>
</dbReference>
<evidence type="ECO:0000256" key="11">
    <source>
        <dbReference type="ARBA" id="ARBA00056281"/>
    </source>
</evidence>
<keyword evidence="7" id="KW-0694">RNA-binding</keyword>
<evidence type="ECO:0000313" key="15">
    <source>
        <dbReference type="Proteomes" id="UP000006038"/>
    </source>
</evidence>
<dbReference type="PRINTS" id="PR01848">
    <property type="entry name" value="U2AUXFACTOR"/>
</dbReference>
<evidence type="ECO:0000256" key="9">
    <source>
        <dbReference type="ARBA" id="ARBA00023187"/>
    </source>
</evidence>
<dbReference type="GO" id="GO:0048573">
    <property type="term" value="P:photoperiodism, flowering"/>
    <property type="evidence" value="ECO:0007669"/>
    <property type="project" value="UniProtKB-ARBA"/>
</dbReference>
<feature type="transmembrane region" description="Helical" evidence="13">
    <location>
        <begin position="166"/>
        <end position="188"/>
    </location>
</feature>
<accession>J3L2P8</accession>
<evidence type="ECO:0000256" key="12">
    <source>
        <dbReference type="SAM" id="MobiDB-lite"/>
    </source>
</evidence>
<evidence type="ECO:0000313" key="14">
    <source>
        <dbReference type="EnsemblPlants" id="OB01G35040.1"/>
    </source>
</evidence>
<sequence>MAEHLDSIFDTEKDRPTDPRKIQEHFEDFYEDIFEELSKFGEIEDLNVCDNLADRMFREEDQAAAAHTALQGHFYSGRPIIVDFSPVTDFREACFRQYEENCCNRGRRKRGEEEDMKGMMMEESVGMVVVLQGVQGTRSGRAARNAVPRSNSGTVDDSIVSLRRTVIGVAMTLLAFCESIIHLGILLFPSCYDLIDLVF</sequence>
<keyword evidence="13" id="KW-0472">Membrane</keyword>